<dbReference type="EMBL" id="BMFS01000010">
    <property type="protein sequence ID" value="GGH05075.1"/>
    <property type="molecule type" value="Genomic_DNA"/>
</dbReference>
<proteinExistence type="predicted"/>
<dbReference type="InterPro" id="IPR014114">
    <property type="entry name" value="TraW"/>
</dbReference>
<reference evidence="2" key="1">
    <citation type="journal article" date="2019" name="Int. J. Syst. Evol. Microbiol.">
        <title>The Global Catalogue of Microorganisms (GCM) 10K type strain sequencing project: providing services to taxonomists for standard genome sequencing and annotation.</title>
        <authorList>
            <consortium name="The Broad Institute Genomics Platform"/>
            <consortium name="The Broad Institute Genome Sequencing Center for Infectious Disease"/>
            <person name="Wu L."/>
            <person name="Ma J."/>
        </authorList>
    </citation>
    <scope>NUCLEOTIDE SEQUENCE [LARGE SCALE GENOMIC DNA]</scope>
    <source>
        <strain evidence="2">CGMCC 1.12766</strain>
    </source>
</reference>
<accession>A0ABQ1XW33</accession>
<protein>
    <recommendedName>
        <fullName evidence="3">Type-F conjugative transfer system protein TraW</fullName>
    </recommendedName>
</protein>
<comment type="caution">
    <text evidence="1">The sequence shown here is derived from an EMBL/GenBank/DDBJ whole genome shotgun (WGS) entry which is preliminary data.</text>
</comment>
<keyword evidence="2" id="KW-1185">Reference proteome</keyword>
<sequence>MGAGLLGMVIAWALAGVAVNEDHGVYGETWEIVEPDLLEWIAERLARMEADGRIDAFNEQAAERAEARVRRPPAVRGILHAEESESWLYDPTILVEEDIVNHEGVAFAHAGQEVNPLDTITLTRSYVFIDGDDEDQVRFGLERYRNRDGLVSLILVNGEPLDLMERHQTRFFFDQEGVLTNRFGITAVPASIEQEGRLVRVRQYGRGEWRVIDGGRP</sequence>
<organism evidence="1 2">
    <name type="scientific">Glycocaulis albus</name>
    <dbReference type="NCBI Taxonomy" id="1382801"/>
    <lineage>
        <taxon>Bacteria</taxon>
        <taxon>Pseudomonadati</taxon>
        <taxon>Pseudomonadota</taxon>
        <taxon>Alphaproteobacteria</taxon>
        <taxon>Maricaulales</taxon>
        <taxon>Maricaulaceae</taxon>
        <taxon>Glycocaulis</taxon>
    </lineage>
</organism>
<evidence type="ECO:0008006" key="3">
    <source>
        <dbReference type="Google" id="ProtNLM"/>
    </source>
</evidence>
<dbReference type="NCBIfam" id="TIGR02743">
    <property type="entry name" value="TraW"/>
    <property type="match status" value="1"/>
</dbReference>
<evidence type="ECO:0000313" key="1">
    <source>
        <dbReference type="EMBL" id="GGH05075.1"/>
    </source>
</evidence>
<gene>
    <name evidence="1" type="primary">traW</name>
    <name evidence="1" type="ORF">GCM10007420_21900</name>
</gene>
<evidence type="ECO:0000313" key="2">
    <source>
        <dbReference type="Proteomes" id="UP000648722"/>
    </source>
</evidence>
<dbReference type="Proteomes" id="UP000648722">
    <property type="component" value="Unassembled WGS sequence"/>
</dbReference>
<name>A0ABQ1XW33_9PROT</name>